<feature type="compositionally biased region" description="Polar residues" evidence="1">
    <location>
        <begin position="1"/>
        <end position="18"/>
    </location>
</feature>
<organism evidence="2 3">
    <name type="scientific">Desulfonema magnum</name>
    <dbReference type="NCBI Taxonomy" id="45655"/>
    <lineage>
        <taxon>Bacteria</taxon>
        <taxon>Pseudomonadati</taxon>
        <taxon>Thermodesulfobacteriota</taxon>
        <taxon>Desulfobacteria</taxon>
        <taxon>Desulfobacterales</taxon>
        <taxon>Desulfococcaceae</taxon>
        <taxon>Desulfonema</taxon>
    </lineage>
</organism>
<dbReference type="Gene3D" id="1.10.10.10">
    <property type="entry name" value="Winged helix-like DNA-binding domain superfamily/Winged helix DNA-binding domain"/>
    <property type="match status" value="1"/>
</dbReference>
<accession>A0A975BVV2</accession>
<dbReference type="AlphaFoldDB" id="A0A975BVV2"/>
<dbReference type="InterPro" id="IPR036388">
    <property type="entry name" value="WH-like_DNA-bd_sf"/>
</dbReference>
<dbReference type="EMBL" id="CP061800">
    <property type="protein sequence ID" value="QTA92169.1"/>
    <property type="molecule type" value="Genomic_DNA"/>
</dbReference>
<name>A0A975BVV2_9BACT</name>
<keyword evidence="3" id="KW-1185">Reference proteome</keyword>
<feature type="region of interest" description="Disordered" evidence="1">
    <location>
        <begin position="1"/>
        <end position="21"/>
    </location>
</feature>
<evidence type="ECO:0000256" key="1">
    <source>
        <dbReference type="SAM" id="MobiDB-lite"/>
    </source>
</evidence>
<gene>
    <name evidence="2" type="ORF">dnm_082450</name>
</gene>
<evidence type="ECO:0000313" key="2">
    <source>
        <dbReference type="EMBL" id="QTA92169.1"/>
    </source>
</evidence>
<dbReference type="RefSeq" id="WP_207679639.1">
    <property type="nucleotide sequence ID" value="NZ_CP061800.1"/>
</dbReference>
<reference evidence="2" key="1">
    <citation type="journal article" date="2021" name="Microb. Physiol.">
        <title>Proteogenomic Insights into the Physiology of Marine, Sulfate-Reducing, Filamentous Desulfonema limicola and Desulfonema magnum.</title>
        <authorList>
            <person name="Schnaars V."/>
            <person name="Wohlbrand L."/>
            <person name="Scheve S."/>
            <person name="Hinrichs C."/>
            <person name="Reinhardt R."/>
            <person name="Rabus R."/>
        </authorList>
    </citation>
    <scope>NUCLEOTIDE SEQUENCE</scope>
    <source>
        <strain evidence="2">4be13</strain>
    </source>
</reference>
<evidence type="ECO:0000313" key="3">
    <source>
        <dbReference type="Proteomes" id="UP000663722"/>
    </source>
</evidence>
<dbReference type="KEGG" id="dmm:dnm_082450"/>
<sequence>MANDRSQITNHKSQITNHKSPDIEKQISELLKKKNKDYLTITQIRNSLSAVLLRQLGLIKNNARTADVLKRLKPYLGNSILAYKGAKSAYIGFKMSLKDMILDKIRRNPGISSKNLAKNLPMNKKIFITNLNKLLEEGFVLCTFNENHIPCLKISAKIGRQMNIGDSYISGRAAFKAAYNKVGKGQNFVRIHRIREYLNWDREHFDNTLKELMADYTIELHGGDPSIMTEKEIKNSFTDEHGVLYINLTWWGENDER</sequence>
<dbReference type="Proteomes" id="UP000663722">
    <property type="component" value="Chromosome"/>
</dbReference>
<protein>
    <submittedName>
        <fullName evidence="2">Uncharacterized protein</fullName>
    </submittedName>
</protein>
<proteinExistence type="predicted"/>